<dbReference type="AlphaFoldDB" id="A0A078H2T1"/>
<gene>
    <name evidence="2" type="primary">BnaC09g13270D</name>
    <name evidence="1" type="ORF">DARMORV10_C09P19520.1</name>
    <name evidence="2" type="ORF">GSBRNA2T00050513001</name>
</gene>
<reference evidence="2" key="2">
    <citation type="submission" date="2014-06" db="EMBL/GenBank/DDBJ databases">
        <authorList>
            <person name="Genoscope - CEA"/>
        </authorList>
    </citation>
    <scope>NUCLEOTIDE SEQUENCE</scope>
</reference>
<dbReference type="Proteomes" id="UP000028999">
    <property type="component" value="Unassembled WGS sequence"/>
</dbReference>
<protein>
    <submittedName>
        <fullName evidence="1">(rape) hypothetical protein</fullName>
    </submittedName>
    <submittedName>
        <fullName evidence="2">BnaC09g13270D protein</fullName>
    </submittedName>
</protein>
<keyword evidence="3" id="KW-1185">Reference proteome</keyword>
<organism evidence="2 3">
    <name type="scientific">Brassica napus</name>
    <name type="common">Rape</name>
    <dbReference type="NCBI Taxonomy" id="3708"/>
    <lineage>
        <taxon>Eukaryota</taxon>
        <taxon>Viridiplantae</taxon>
        <taxon>Streptophyta</taxon>
        <taxon>Embryophyta</taxon>
        <taxon>Tracheophyta</taxon>
        <taxon>Spermatophyta</taxon>
        <taxon>Magnoliopsida</taxon>
        <taxon>eudicotyledons</taxon>
        <taxon>Gunneridae</taxon>
        <taxon>Pentapetalae</taxon>
        <taxon>rosids</taxon>
        <taxon>malvids</taxon>
        <taxon>Brassicales</taxon>
        <taxon>Brassicaceae</taxon>
        <taxon>Brassiceae</taxon>
        <taxon>Brassica</taxon>
    </lineage>
</organism>
<dbReference type="Proteomes" id="UP001295469">
    <property type="component" value="Chromosome C09"/>
</dbReference>
<reference evidence="1" key="3">
    <citation type="submission" date="2021-01" db="EMBL/GenBank/DDBJ databases">
        <authorList>
            <consortium name="Genoscope - CEA"/>
            <person name="William W."/>
        </authorList>
    </citation>
    <scope>NUCLEOTIDE SEQUENCE</scope>
</reference>
<reference evidence="2 3" key="1">
    <citation type="journal article" date="2014" name="Science">
        <title>Plant genetics. Early allopolyploid evolution in the post-Neolithic Brassica napus oilseed genome.</title>
        <authorList>
            <person name="Chalhoub B."/>
            <person name="Denoeud F."/>
            <person name="Liu S."/>
            <person name="Parkin I.A."/>
            <person name="Tang H."/>
            <person name="Wang X."/>
            <person name="Chiquet J."/>
            <person name="Belcram H."/>
            <person name="Tong C."/>
            <person name="Samans B."/>
            <person name="Correa M."/>
            <person name="Da Silva C."/>
            <person name="Just J."/>
            <person name="Falentin C."/>
            <person name="Koh C.S."/>
            <person name="Le Clainche I."/>
            <person name="Bernard M."/>
            <person name="Bento P."/>
            <person name="Noel B."/>
            <person name="Labadie K."/>
            <person name="Alberti A."/>
            <person name="Charles M."/>
            <person name="Arnaud D."/>
            <person name="Guo H."/>
            <person name="Daviaud C."/>
            <person name="Alamery S."/>
            <person name="Jabbari K."/>
            <person name="Zhao M."/>
            <person name="Edger P.P."/>
            <person name="Chelaifa H."/>
            <person name="Tack D."/>
            <person name="Lassalle G."/>
            <person name="Mestiri I."/>
            <person name="Schnel N."/>
            <person name="Le Paslier M.C."/>
            <person name="Fan G."/>
            <person name="Renault V."/>
            <person name="Bayer P.E."/>
            <person name="Golicz A.A."/>
            <person name="Manoli S."/>
            <person name="Lee T.H."/>
            <person name="Thi V.H."/>
            <person name="Chalabi S."/>
            <person name="Hu Q."/>
            <person name="Fan C."/>
            <person name="Tollenaere R."/>
            <person name="Lu Y."/>
            <person name="Battail C."/>
            <person name="Shen J."/>
            <person name="Sidebottom C.H."/>
            <person name="Wang X."/>
            <person name="Canaguier A."/>
            <person name="Chauveau A."/>
            <person name="Berard A."/>
            <person name="Deniot G."/>
            <person name="Guan M."/>
            <person name="Liu Z."/>
            <person name="Sun F."/>
            <person name="Lim Y.P."/>
            <person name="Lyons E."/>
            <person name="Town C.D."/>
            <person name="Bancroft I."/>
            <person name="Wang X."/>
            <person name="Meng J."/>
            <person name="Ma J."/>
            <person name="Pires J.C."/>
            <person name="King G.J."/>
            <person name="Brunel D."/>
            <person name="Delourme R."/>
            <person name="Renard M."/>
            <person name="Aury J.M."/>
            <person name="Adams K.L."/>
            <person name="Batley J."/>
            <person name="Snowdon R.J."/>
            <person name="Tost J."/>
            <person name="Edwards D."/>
            <person name="Zhou Y."/>
            <person name="Hua W."/>
            <person name="Sharpe A.G."/>
            <person name="Paterson A.H."/>
            <person name="Guan C."/>
            <person name="Wincker P."/>
        </authorList>
    </citation>
    <scope>NUCLEOTIDE SEQUENCE [LARGE SCALE GENOMIC DNA]</scope>
    <source>
        <strain evidence="3">cv. Darmor-bzh</strain>
    </source>
</reference>
<dbReference type="EMBL" id="LK032280">
    <property type="protein sequence ID" value="CDY31822.1"/>
    <property type="molecule type" value="Genomic_DNA"/>
</dbReference>
<dbReference type="Gramene" id="CDY31822">
    <property type="protein sequence ID" value="CDY31822"/>
    <property type="gene ID" value="GSBRNA2T00050513001"/>
</dbReference>
<accession>A0A078H2T1</accession>
<proteinExistence type="predicted"/>
<evidence type="ECO:0000313" key="2">
    <source>
        <dbReference type="EMBL" id="CDY31822.1"/>
    </source>
</evidence>
<name>A0A078H2T1_BRANA</name>
<evidence type="ECO:0000313" key="3">
    <source>
        <dbReference type="Proteomes" id="UP000028999"/>
    </source>
</evidence>
<evidence type="ECO:0000313" key="1">
    <source>
        <dbReference type="EMBL" id="CAF1722720.1"/>
    </source>
</evidence>
<dbReference type="PaxDb" id="3708-A0A078H2T1"/>
<sequence>MTLFEKWLCGLHLIWENSKRSQAFVVRAGVGLSEMPNVKNWEAVKRMSLCEYEVSLVNSSNTCKS</sequence>
<dbReference type="EMBL" id="HG994373">
    <property type="protein sequence ID" value="CAF1722720.1"/>
    <property type="molecule type" value="Genomic_DNA"/>
</dbReference>